<accession>A0A0J7KBW7</accession>
<proteinExistence type="predicted"/>
<gene>
    <name evidence="1" type="ORF">RF55_12900</name>
</gene>
<comment type="caution">
    <text evidence="1">The sequence shown here is derived from an EMBL/GenBank/DDBJ whole genome shotgun (WGS) entry which is preliminary data.</text>
</comment>
<name>A0A0J7KBW7_LASNI</name>
<keyword evidence="2" id="KW-1185">Reference proteome</keyword>
<dbReference type="Proteomes" id="UP000036403">
    <property type="component" value="Unassembled WGS sequence"/>
</dbReference>
<protein>
    <submittedName>
        <fullName evidence="1">Peptidase s41</fullName>
    </submittedName>
</protein>
<feature type="non-terminal residue" evidence="1">
    <location>
        <position position="1"/>
    </location>
</feature>
<evidence type="ECO:0000313" key="2">
    <source>
        <dbReference type="Proteomes" id="UP000036403"/>
    </source>
</evidence>
<sequence>RDWKGNTLKKAADNKAYATGGGSPKVKVLTSLEMELLDFLTPEASGFDDIAQGGFQYLTPEQSNIKTPIPLEDALNINIFARKMQKLSVSSTSFQAKSNCTEIEFSTSKVFDSLNDDDSDIEFSVLTTSKNKENIKNQETASRETEIIARKLKRKKTTNEEIHYSLTGKSPKTQFKGSETKTAETAVDLLRHKM</sequence>
<dbReference type="AlphaFoldDB" id="A0A0J7KBW7"/>
<dbReference type="EMBL" id="LBMM01009995">
    <property type="protein sequence ID" value="KMQ87736.1"/>
    <property type="molecule type" value="Genomic_DNA"/>
</dbReference>
<evidence type="ECO:0000313" key="1">
    <source>
        <dbReference type="EMBL" id="KMQ87736.1"/>
    </source>
</evidence>
<dbReference type="PaxDb" id="67767-A0A0J7KBW7"/>
<organism evidence="1 2">
    <name type="scientific">Lasius niger</name>
    <name type="common">Black garden ant</name>
    <dbReference type="NCBI Taxonomy" id="67767"/>
    <lineage>
        <taxon>Eukaryota</taxon>
        <taxon>Metazoa</taxon>
        <taxon>Ecdysozoa</taxon>
        <taxon>Arthropoda</taxon>
        <taxon>Hexapoda</taxon>
        <taxon>Insecta</taxon>
        <taxon>Pterygota</taxon>
        <taxon>Neoptera</taxon>
        <taxon>Endopterygota</taxon>
        <taxon>Hymenoptera</taxon>
        <taxon>Apocrita</taxon>
        <taxon>Aculeata</taxon>
        <taxon>Formicoidea</taxon>
        <taxon>Formicidae</taxon>
        <taxon>Formicinae</taxon>
        <taxon>Lasius</taxon>
        <taxon>Lasius</taxon>
    </lineage>
</organism>
<reference evidence="1 2" key="1">
    <citation type="submission" date="2015-04" db="EMBL/GenBank/DDBJ databases">
        <title>Lasius niger genome sequencing.</title>
        <authorList>
            <person name="Konorov E.A."/>
            <person name="Nikitin M.A."/>
            <person name="Kirill M.V."/>
            <person name="Chang P."/>
        </authorList>
    </citation>
    <scope>NUCLEOTIDE SEQUENCE [LARGE SCALE GENOMIC DNA]</scope>
    <source>
        <tissue evidence="1">Whole</tissue>
    </source>
</reference>